<evidence type="ECO:0000256" key="2">
    <source>
        <dbReference type="ARBA" id="ARBA00023015"/>
    </source>
</evidence>
<reference evidence="7" key="1">
    <citation type="submission" date="2022-09" db="EMBL/GenBank/DDBJ databases">
        <title>Eubacterium sp. LFL-14 isolated from human feces.</title>
        <authorList>
            <person name="Liu F."/>
        </authorList>
    </citation>
    <scope>NUCLEOTIDE SEQUENCE</scope>
    <source>
        <strain evidence="7">LFL-14</strain>
    </source>
</reference>
<comment type="similarity">
    <text evidence="1">Belongs to the sigma-70 factor family. ECF subfamily.</text>
</comment>
<feature type="domain" description="RNA polymerase sigma factor 70 region 4 type 2" evidence="6">
    <location>
        <begin position="142"/>
        <end position="173"/>
    </location>
</feature>
<dbReference type="Pfam" id="PF04542">
    <property type="entry name" value="Sigma70_r2"/>
    <property type="match status" value="1"/>
</dbReference>
<dbReference type="Gene3D" id="1.10.10.10">
    <property type="entry name" value="Winged helix-like DNA-binding domain superfamily/Winged helix DNA-binding domain"/>
    <property type="match status" value="1"/>
</dbReference>
<evidence type="ECO:0000259" key="5">
    <source>
        <dbReference type="Pfam" id="PF04542"/>
    </source>
</evidence>
<dbReference type="NCBIfam" id="TIGR02937">
    <property type="entry name" value="sigma70-ECF"/>
    <property type="match status" value="1"/>
</dbReference>
<keyword evidence="2" id="KW-0805">Transcription regulation</keyword>
<dbReference type="InterPro" id="IPR013324">
    <property type="entry name" value="RNA_pol_sigma_r3/r4-like"/>
</dbReference>
<dbReference type="PANTHER" id="PTHR43133:SF60">
    <property type="entry name" value="RNA POLYMERASE SIGMA FACTOR SIGV"/>
    <property type="match status" value="1"/>
</dbReference>
<evidence type="ECO:0000256" key="3">
    <source>
        <dbReference type="ARBA" id="ARBA00023082"/>
    </source>
</evidence>
<dbReference type="InterPro" id="IPR039425">
    <property type="entry name" value="RNA_pol_sigma-70-like"/>
</dbReference>
<dbReference type="InterPro" id="IPR013249">
    <property type="entry name" value="RNA_pol_sigma70_r4_t2"/>
</dbReference>
<accession>A0ABT2LYR6</accession>
<evidence type="ECO:0000259" key="6">
    <source>
        <dbReference type="Pfam" id="PF08281"/>
    </source>
</evidence>
<sequence length="184" mass="22178">MHSDYRLIREIKKKNDRNSANELVSRYYDEIYVYAYKQLQEKELAMDMTQDIFIAVLNGLHSYDEKKASFRTWLYRLASNKITDFYRSRFYKQKLLEAGPVETDYIGTNDNQEEMIINKMTNEKMIQDVMILISGYNNEWIRIFQMKIFEELSFKEISKELGISENTVKTRYYTMIKMLKKELA</sequence>
<keyword evidence="8" id="KW-1185">Reference proteome</keyword>
<dbReference type="PANTHER" id="PTHR43133">
    <property type="entry name" value="RNA POLYMERASE ECF-TYPE SIGMA FACTO"/>
    <property type="match status" value="1"/>
</dbReference>
<dbReference type="Gene3D" id="1.10.1740.10">
    <property type="match status" value="1"/>
</dbReference>
<dbReference type="Proteomes" id="UP001431199">
    <property type="component" value="Unassembled WGS sequence"/>
</dbReference>
<feature type="domain" description="RNA polymerase sigma-70 region 2" evidence="5">
    <location>
        <begin position="23"/>
        <end position="89"/>
    </location>
</feature>
<keyword evidence="3" id="KW-0731">Sigma factor</keyword>
<evidence type="ECO:0000313" key="7">
    <source>
        <dbReference type="EMBL" id="MCT7398429.1"/>
    </source>
</evidence>
<name>A0ABT2LYR6_9FIRM</name>
<dbReference type="EMBL" id="JAODBU010000004">
    <property type="protein sequence ID" value="MCT7398429.1"/>
    <property type="molecule type" value="Genomic_DNA"/>
</dbReference>
<comment type="caution">
    <text evidence="7">The sequence shown here is derived from an EMBL/GenBank/DDBJ whole genome shotgun (WGS) entry which is preliminary data.</text>
</comment>
<dbReference type="InterPro" id="IPR013325">
    <property type="entry name" value="RNA_pol_sigma_r2"/>
</dbReference>
<dbReference type="SUPFAM" id="SSF88659">
    <property type="entry name" value="Sigma3 and sigma4 domains of RNA polymerase sigma factors"/>
    <property type="match status" value="1"/>
</dbReference>
<evidence type="ECO:0000313" key="8">
    <source>
        <dbReference type="Proteomes" id="UP001431199"/>
    </source>
</evidence>
<keyword evidence="4" id="KW-0804">Transcription</keyword>
<dbReference type="SUPFAM" id="SSF88946">
    <property type="entry name" value="Sigma2 domain of RNA polymerase sigma factors"/>
    <property type="match status" value="1"/>
</dbReference>
<organism evidence="7 8">
    <name type="scientific">Eubacterium album</name>
    <dbReference type="NCBI Taxonomy" id="2978477"/>
    <lineage>
        <taxon>Bacteria</taxon>
        <taxon>Bacillati</taxon>
        <taxon>Bacillota</taxon>
        <taxon>Clostridia</taxon>
        <taxon>Eubacteriales</taxon>
        <taxon>Eubacteriaceae</taxon>
        <taxon>Eubacterium</taxon>
    </lineage>
</organism>
<dbReference type="Pfam" id="PF08281">
    <property type="entry name" value="Sigma70_r4_2"/>
    <property type="match status" value="1"/>
</dbReference>
<dbReference type="InterPro" id="IPR036388">
    <property type="entry name" value="WH-like_DNA-bd_sf"/>
</dbReference>
<dbReference type="RefSeq" id="WP_118565189.1">
    <property type="nucleotide sequence ID" value="NZ_JAODBU010000004.1"/>
</dbReference>
<evidence type="ECO:0000256" key="4">
    <source>
        <dbReference type="ARBA" id="ARBA00023163"/>
    </source>
</evidence>
<proteinExistence type="inferred from homology"/>
<dbReference type="InterPro" id="IPR007627">
    <property type="entry name" value="RNA_pol_sigma70_r2"/>
</dbReference>
<evidence type="ECO:0000256" key="1">
    <source>
        <dbReference type="ARBA" id="ARBA00010641"/>
    </source>
</evidence>
<dbReference type="InterPro" id="IPR014284">
    <property type="entry name" value="RNA_pol_sigma-70_dom"/>
</dbReference>
<protein>
    <submittedName>
        <fullName evidence="7">RNA polymerase sigma factor</fullName>
    </submittedName>
</protein>
<gene>
    <name evidence="7" type="ORF">N5B56_04920</name>
</gene>